<feature type="transmembrane region" description="Helical" evidence="6">
    <location>
        <begin position="42"/>
        <end position="63"/>
    </location>
</feature>
<dbReference type="Proteomes" id="UP001310248">
    <property type="component" value="Unassembled WGS sequence"/>
</dbReference>
<keyword evidence="5 6" id="KW-0472">Membrane</keyword>
<evidence type="ECO:0000256" key="5">
    <source>
        <dbReference type="ARBA" id="ARBA00023136"/>
    </source>
</evidence>
<comment type="caution">
    <text evidence="7">The sequence shown here is derived from an EMBL/GenBank/DDBJ whole genome shotgun (WGS) entry which is preliminary data.</text>
</comment>
<dbReference type="InterPro" id="IPR006696">
    <property type="entry name" value="DUF423"/>
</dbReference>
<keyword evidence="8" id="KW-1185">Reference proteome</keyword>
<dbReference type="EMBL" id="JAYDYW010000014">
    <property type="protein sequence ID" value="MEE1675613.1"/>
    <property type="molecule type" value="Genomic_DNA"/>
</dbReference>
<keyword evidence="4 6" id="KW-1133">Transmembrane helix</keyword>
<feature type="transmembrane region" description="Helical" evidence="6">
    <location>
        <begin position="97"/>
        <end position="115"/>
    </location>
</feature>
<dbReference type="PANTHER" id="PTHR43461:SF1">
    <property type="entry name" value="TRANSMEMBRANE PROTEIN 256"/>
    <property type="match status" value="1"/>
</dbReference>
<accession>A0ABU7G881</accession>
<comment type="similarity">
    <text evidence="2">Belongs to the UPF0382 family.</text>
</comment>
<keyword evidence="3 6" id="KW-0812">Transmembrane</keyword>
<evidence type="ECO:0000256" key="3">
    <source>
        <dbReference type="ARBA" id="ARBA00022692"/>
    </source>
</evidence>
<evidence type="ECO:0000256" key="6">
    <source>
        <dbReference type="SAM" id="Phobius"/>
    </source>
</evidence>
<gene>
    <name evidence="7" type="ORF">SNR37_000939</name>
</gene>
<name>A0ABU7G881_9ALTE</name>
<proteinExistence type="inferred from homology"/>
<evidence type="ECO:0000256" key="2">
    <source>
        <dbReference type="ARBA" id="ARBA00009694"/>
    </source>
</evidence>
<protein>
    <submittedName>
        <fullName evidence="7">DUF423 domain-containing protein</fullName>
    </submittedName>
</protein>
<dbReference type="PANTHER" id="PTHR43461">
    <property type="entry name" value="TRANSMEMBRANE PROTEIN 256"/>
    <property type="match status" value="1"/>
</dbReference>
<evidence type="ECO:0000313" key="8">
    <source>
        <dbReference type="Proteomes" id="UP001310248"/>
    </source>
</evidence>
<organism evidence="7 8">
    <name type="scientific">Agarivorans aestuarii</name>
    <dbReference type="NCBI Taxonomy" id="1563703"/>
    <lineage>
        <taxon>Bacteria</taxon>
        <taxon>Pseudomonadati</taxon>
        <taxon>Pseudomonadota</taxon>
        <taxon>Gammaproteobacteria</taxon>
        <taxon>Alteromonadales</taxon>
        <taxon>Alteromonadaceae</taxon>
        <taxon>Agarivorans</taxon>
    </lineage>
</organism>
<sequence length="123" mass="13302">MNTLNQTPWALRLLLALSGAVTVIMGAGAAHGFSRFLGEAQLSWIETGVFYQIIHLVAALVVIDKRRLTAVLWILGGWLFAGSLYCLAFFGSKVFGPITPIGGFILIIAWLSLALPTKRSANE</sequence>
<feature type="transmembrane region" description="Helical" evidence="6">
    <location>
        <begin position="70"/>
        <end position="91"/>
    </location>
</feature>
<dbReference type="Pfam" id="PF04241">
    <property type="entry name" value="DUF423"/>
    <property type="match status" value="1"/>
</dbReference>
<evidence type="ECO:0000256" key="4">
    <source>
        <dbReference type="ARBA" id="ARBA00022989"/>
    </source>
</evidence>
<evidence type="ECO:0000256" key="1">
    <source>
        <dbReference type="ARBA" id="ARBA00004141"/>
    </source>
</evidence>
<reference evidence="8" key="1">
    <citation type="submission" date="2023-07" db="EMBL/GenBank/DDBJ databases">
        <title>Draft genome sequence of Agarivorans aestuarii strain ZMCS4, a CAZymes producing bacteria isolated from the marine brown algae Clodostephus spongiosus.</title>
        <authorList>
            <person name="Lorente B."/>
            <person name="Cabral C."/>
            <person name="Frias J."/>
            <person name="Faria J."/>
            <person name="Toubarro D."/>
        </authorList>
    </citation>
    <scope>NUCLEOTIDE SEQUENCE [LARGE SCALE GENOMIC DNA]</scope>
    <source>
        <strain evidence="8">ZMCS4</strain>
    </source>
</reference>
<dbReference type="RefSeq" id="WP_329776449.1">
    <property type="nucleotide sequence ID" value="NZ_JAYDYW010000014.1"/>
</dbReference>
<evidence type="ECO:0000313" key="7">
    <source>
        <dbReference type="EMBL" id="MEE1675613.1"/>
    </source>
</evidence>
<comment type="subcellular location">
    <subcellularLocation>
        <location evidence="1">Membrane</location>
        <topology evidence="1">Multi-pass membrane protein</topology>
    </subcellularLocation>
</comment>